<keyword evidence="2" id="KW-1185">Reference proteome</keyword>
<dbReference type="Proteomes" id="UP000676194">
    <property type="component" value="Chromosome"/>
</dbReference>
<gene>
    <name evidence="1" type="ORF">KIH39_20720</name>
</gene>
<dbReference type="AlphaFoldDB" id="A0A8E6B315"/>
<evidence type="ECO:0000313" key="2">
    <source>
        <dbReference type="Proteomes" id="UP000676194"/>
    </source>
</evidence>
<sequence length="30" mass="3577">MRKRSQWTEDMRQVIPITQSSRTIIVSNSK</sequence>
<organism evidence="1 2">
    <name type="scientific">Telmatocola sphagniphila</name>
    <dbReference type="NCBI Taxonomy" id="1123043"/>
    <lineage>
        <taxon>Bacteria</taxon>
        <taxon>Pseudomonadati</taxon>
        <taxon>Planctomycetota</taxon>
        <taxon>Planctomycetia</taxon>
        <taxon>Gemmatales</taxon>
        <taxon>Gemmataceae</taxon>
    </lineage>
</organism>
<proteinExistence type="predicted"/>
<name>A0A8E6B315_9BACT</name>
<accession>A0A8E6B315</accession>
<dbReference type="EMBL" id="CP074694">
    <property type="protein sequence ID" value="QVL31245.1"/>
    <property type="molecule type" value="Genomic_DNA"/>
</dbReference>
<dbReference type="KEGG" id="tsph:KIH39_20720"/>
<reference evidence="1" key="1">
    <citation type="submission" date="2021-05" db="EMBL/GenBank/DDBJ databases">
        <title>Complete genome sequence of the cellulolytic planctomycete Telmatocola sphagniphila SP2T and characterization of the first cellulase from planctomycetes.</title>
        <authorList>
            <person name="Rakitin A.L."/>
            <person name="Beletsky A.V."/>
            <person name="Naumoff D.G."/>
            <person name="Kulichevskaya I.S."/>
            <person name="Mardanov A.V."/>
            <person name="Ravin N.V."/>
            <person name="Dedysh S.N."/>
        </authorList>
    </citation>
    <scope>NUCLEOTIDE SEQUENCE</scope>
    <source>
        <strain evidence="1">SP2T</strain>
    </source>
</reference>
<evidence type="ECO:0000313" key="1">
    <source>
        <dbReference type="EMBL" id="QVL31245.1"/>
    </source>
</evidence>
<protein>
    <submittedName>
        <fullName evidence="1">Uncharacterized protein</fullName>
    </submittedName>
</protein>